<protein>
    <recommendedName>
        <fullName evidence="3">BTB domain-containing protein</fullName>
    </recommendedName>
</protein>
<evidence type="ECO:0000313" key="1">
    <source>
        <dbReference type="EMBL" id="RDX48092.1"/>
    </source>
</evidence>
<evidence type="ECO:0008006" key="3">
    <source>
        <dbReference type="Google" id="ProtNLM"/>
    </source>
</evidence>
<organism evidence="1 2">
    <name type="scientific">Lentinus brumalis</name>
    <dbReference type="NCBI Taxonomy" id="2498619"/>
    <lineage>
        <taxon>Eukaryota</taxon>
        <taxon>Fungi</taxon>
        <taxon>Dikarya</taxon>
        <taxon>Basidiomycota</taxon>
        <taxon>Agaricomycotina</taxon>
        <taxon>Agaricomycetes</taxon>
        <taxon>Polyporales</taxon>
        <taxon>Polyporaceae</taxon>
        <taxon>Lentinus</taxon>
    </lineage>
</organism>
<name>A0A371D6H3_9APHY</name>
<dbReference type="AlphaFoldDB" id="A0A371D6H3"/>
<evidence type="ECO:0000313" key="2">
    <source>
        <dbReference type="Proteomes" id="UP000256964"/>
    </source>
</evidence>
<reference evidence="1 2" key="1">
    <citation type="journal article" date="2018" name="Biotechnol. Biofuels">
        <title>Integrative visual omics of the white-rot fungus Polyporus brumalis exposes the biotechnological potential of its oxidative enzymes for delignifying raw plant biomass.</title>
        <authorList>
            <person name="Miyauchi S."/>
            <person name="Rancon A."/>
            <person name="Drula E."/>
            <person name="Hage H."/>
            <person name="Chaduli D."/>
            <person name="Favel A."/>
            <person name="Grisel S."/>
            <person name="Henrissat B."/>
            <person name="Herpoel-Gimbert I."/>
            <person name="Ruiz-Duenas F.J."/>
            <person name="Chevret D."/>
            <person name="Hainaut M."/>
            <person name="Lin J."/>
            <person name="Wang M."/>
            <person name="Pangilinan J."/>
            <person name="Lipzen A."/>
            <person name="Lesage-Meessen L."/>
            <person name="Navarro D."/>
            <person name="Riley R."/>
            <person name="Grigoriev I.V."/>
            <person name="Zhou S."/>
            <person name="Raouche S."/>
            <person name="Rosso M.N."/>
        </authorList>
    </citation>
    <scope>NUCLEOTIDE SEQUENCE [LARGE SCALE GENOMIC DNA]</scope>
    <source>
        <strain evidence="1 2">BRFM 1820</strain>
    </source>
</reference>
<accession>A0A371D6H3</accession>
<keyword evidence="2" id="KW-1185">Reference proteome</keyword>
<sequence length="317" mass="35859">MPCLTRDSQVWLQDGNTILVSEDYIAFRVHLGTIAHRSDVFRELFALPRSVHEENMDGCPVIRLHDSSTDLRHLLLVLCCGKNYYYSRDHFQCVPFSVLESLIRVGHKYAVHDVLSEALGRLKKYYPTTLDEWDDVEGRARWVETSPADATTVIELARLANAPSLLPTAYLTCCGLITSREHTDALRALSSEDLHRIMNASAATSRSCALRLIFMLHPSRADGCRSPDTCEAMAGSLAQDIMTIDASASHMRDAHLIPDAFKLLWCGQASRGGMHSMCEACMTNTKSEHDRSRSSYWRFFPNDVFQMEIEGWQKWIV</sequence>
<dbReference type="Proteomes" id="UP000256964">
    <property type="component" value="Unassembled WGS sequence"/>
</dbReference>
<gene>
    <name evidence="1" type="ORF">OH76DRAFT_698452</name>
</gene>
<proteinExistence type="predicted"/>
<dbReference type="EMBL" id="KZ857414">
    <property type="protein sequence ID" value="RDX48092.1"/>
    <property type="molecule type" value="Genomic_DNA"/>
</dbReference>
<dbReference type="OrthoDB" id="2800059at2759"/>